<proteinExistence type="inferred from homology"/>
<feature type="transmembrane region" description="Helical" evidence="7">
    <location>
        <begin position="341"/>
        <end position="364"/>
    </location>
</feature>
<evidence type="ECO:0000256" key="7">
    <source>
        <dbReference type="SAM" id="Phobius"/>
    </source>
</evidence>
<evidence type="ECO:0000256" key="1">
    <source>
        <dbReference type="ARBA" id="ARBA00004141"/>
    </source>
</evidence>
<evidence type="ECO:0000256" key="3">
    <source>
        <dbReference type="ARBA" id="ARBA00022448"/>
    </source>
</evidence>
<keyword evidence="5 7" id="KW-1133">Transmembrane helix</keyword>
<dbReference type="GO" id="GO:0005384">
    <property type="term" value="F:manganese ion transmembrane transporter activity"/>
    <property type="evidence" value="ECO:0007669"/>
    <property type="project" value="TreeGrafter"/>
</dbReference>
<dbReference type="KEGG" id="seqo:SE1039_03430"/>
<keyword evidence="3" id="KW-0813">Transport</keyword>
<dbReference type="GO" id="GO:0015086">
    <property type="term" value="F:cadmium ion transmembrane transporter activity"/>
    <property type="evidence" value="ECO:0007669"/>
    <property type="project" value="TreeGrafter"/>
</dbReference>
<dbReference type="PANTHER" id="PTHR11706:SF33">
    <property type="entry name" value="NATURAL RESISTANCE-ASSOCIATED MACROPHAGE PROTEIN 2"/>
    <property type="match status" value="1"/>
</dbReference>
<dbReference type="AlphaFoldDB" id="A0A9X4QZE8"/>
<dbReference type="Gene3D" id="1.20.1730.10">
    <property type="entry name" value="Sodium/glucose cotransporter"/>
    <property type="match status" value="1"/>
</dbReference>
<feature type="transmembrane region" description="Helical" evidence="7">
    <location>
        <begin position="376"/>
        <end position="398"/>
    </location>
</feature>
<comment type="caution">
    <text evidence="8">The sequence shown here is derived from an EMBL/GenBank/DDBJ whole genome shotgun (WGS) entry which is preliminary data.</text>
</comment>
<dbReference type="NCBIfam" id="NF037982">
    <property type="entry name" value="Nramp_1"/>
    <property type="match status" value="1"/>
</dbReference>
<feature type="transmembrane region" description="Helical" evidence="7">
    <location>
        <begin position="42"/>
        <end position="65"/>
    </location>
</feature>
<feature type="transmembrane region" description="Helical" evidence="7">
    <location>
        <begin position="86"/>
        <end position="105"/>
    </location>
</feature>
<comment type="subcellular location">
    <subcellularLocation>
        <location evidence="1">Membrane</location>
        <topology evidence="1">Multi-pass membrane protein</topology>
    </subcellularLocation>
</comment>
<dbReference type="Pfam" id="PF01566">
    <property type="entry name" value="Nramp"/>
    <property type="match status" value="1"/>
</dbReference>
<sequence>MFKHAGKILRSLGPGMIITASFIGPGTVTTMTQGGAGFGYSLLWAVVFSIIATIVLQEMIIRLSLVTREGLGEAIQDLFSNKIGKLIIVWFTLIAVTIGCAAYISGDLIGTSLGASYLLNLPENWVAPVIGVIILLIGLFGNYKFLEKVMLVLMVIMGAIFITTMIVIKPDVMGILKGAFIPTIPDGSILTVIALIGTTVVPYNFFIHSTAVHERFNGVKELKFARWDTIISITVGGVISAAILISAATLIKGEEVSSVIQLAGPLEPVLGDAAPIVISVGLFAAGLSSAIASPTGAAATISSLLGWKGGMQSKKYKLVFVVIIIIGIITSALGFEPLQVLLIAQALNGMILPIIAILIFIIINKKNLMGRFVNTLWLNIIGGLVVLTVSFLGIYSFIDAITSFISG</sequence>
<protein>
    <submittedName>
        <fullName evidence="8">Nramp family divalent metal transporter</fullName>
    </submittedName>
</protein>
<dbReference type="EMBL" id="JAMBQA010000005">
    <property type="protein sequence ID" value="MDG0846538.1"/>
    <property type="molecule type" value="Genomic_DNA"/>
</dbReference>
<dbReference type="InterPro" id="IPR038377">
    <property type="entry name" value="Na/Glc_symporter_sf"/>
</dbReference>
<dbReference type="InterPro" id="IPR001734">
    <property type="entry name" value="Na/solute_symporter"/>
</dbReference>
<dbReference type="InterPro" id="IPR001046">
    <property type="entry name" value="NRAMP_fam"/>
</dbReference>
<dbReference type="Proteomes" id="UP001152422">
    <property type="component" value="Unassembled WGS sequence"/>
</dbReference>
<feature type="transmembrane region" description="Helical" evidence="7">
    <location>
        <begin position="125"/>
        <end position="143"/>
    </location>
</feature>
<reference evidence="8" key="1">
    <citation type="submission" date="2022-05" db="EMBL/GenBank/DDBJ databases">
        <title>Comparative genomics of Staphylococcus equorum isolates.</title>
        <authorList>
            <person name="Luelf R.H."/>
        </authorList>
    </citation>
    <scope>NUCLEOTIDE SEQUENCE</scope>
    <source>
        <strain evidence="8">TMW 2.2497</strain>
    </source>
</reference>
<keyword evidence="9" id="KW-1185">Reference proteome</keyword>
<keyword evidence="4 7" id="KW-0812">Transmembrane</keyword>
<feature type="transmembrane region" description="Helical" evidence="7">
    <location>
        <begin position="150"/>
        <end position="168"/>
    </location>
</feature>
<dbReference type="GO" id="GO:0005886">
    <property type="term" value="C:plasma membrane"/>
    <property type="evidence" value="ECO:0007669"/>
    <property type="project" value="TreeGrafter"/>
</dbReference>
<gene>
    <name evidence="8" type="ORF">M4L89_09915</name>
</gene>
<dbReference type="PANTHER" id="PTHR11706">
    <property type="entry name" value="SOLUTE CARRIER PROTEIN FAMILY 11 MEMBER"/>
    <property type="match status" value="1"/>
</dbReference>
<accession>A0A9X4QZE8</accession>
<dbReference type="PROSITE" id="PS50283">
    <property type="entry name" value="NA_SOLUT_SYMP_3"/>
    <property type="match status" value="1"/>
</dbReference>
<feature type="transmembrane region" description="Helical" evidence="7">
    <location>
        <begin position="188"/>
        <end position="206"/>
    </location>
</feature>
<evidence type="ECO:0000313" key="9">
    <source>
        <dbReference type="Proteomes" id="UP001152422"/>
    </source>
</evidence>
<feature type="transmembrane region" description="Helical" evidence="7">
    <location>
        <begin position="318"/>
        <end position="335"/>
    </location>
</feature>
<feature type="transmembrane region" description="Helical" evidence="7">
    <location>
        <begin position="12"/>
        <end position="30"/>
    </location>
</feature>
<evidence type="ECO:0000256" key="2">
    <source>
        <dbReference type="ARBA" id="ARBA00006434"/>
    </source>
</evidence>
<comment type="similarity">
    <text evidence="2">Belongs to the sodium:solute symporter (SSF) (TC 2.A.21) family.</text>
</comment>
<feature type="transmembrane region" description="Helical" evidence="7">
    <location>
        <begin position="273"/>
        <end position="306"/>
    </location>
</feature>
<dbReference type="RefSeq" id="WP_002508490.1">
    <property type="nucleotide sequence ID" value="NZ_CP013114.1"/>
</dbReference>
<dbReference type="GO" id="GO:0034755">
    <property type="term" value="P:iron ion transmembrane transport"/>
    <property type="evidence" value="ECO:0007669"/>
    <property type="project" value="TreeGrafter"/>
</dbReference>
<evidence type="ECO:0000256" key="4">
    <source>
        <dbReference type="ARBA" id="ARBA00022692"/>
    </source>
</evidence>
<organism evidence="8 9">
    <name type="scientific">Staphylococcus equorum</name>
    <dbReference type="NCBI Taxonomy" id="246432"/>
    <lineage>
        <taxon>Bacteria</taxon>
        <taxon>Bacillati</taxon>
        <taxon>Bacillota</taxon>
        <taxon>Bacilli</taxon>
        <taxon>Bacillales</taxon>
        <taxon>Staphylococcaceae</taxon>
        <taxon>Staphylococcus</taxon>
    </lineage>
</organism>
<dbReference type="GeneID" id="69846766"/>
<evidence type="ECO:0000256" key="5">
    <source>
        <dbReference type="ARBA" id="ARBA00022989"/>
    </source>
</evidence>
<evidence type="ECO:0000256" key="6">
    <source>
        <dbReference type="ARBA" id="ARBA00023136"/>
    </source>
</evidence>
<dbReference type="PRINTS" id="PR00447">
    <property type="entry name" value="NATRESASSCMP"/>
</dbReference>
<evidence type="ECO:0000313" key="8">
    <source>
        <dbReference type="EMBL" id="MDG0846538.1"/>
    </source>
</evidence>
<keyword evidence="6 7" id="KW-0472">Membrane</keyword>
<name>A0A9X4QZE8_9STAP</name>
<feature type="transmembrane region" description="Helical" evidence="7">
    <location>
        <begin position="227"/>
        <end position="253"/>
    </location>
</feature>